<dbReference type="EMBL" id="JXOK01000010">
    <property type="protein sequence ID" value="KIN11839.1"/>
    <property type="molecule type" value="Genomic_DNA"/>
</dbReference>
<reference evidence="2 3" key="1">
    <citation type="submission" date="2015-01" db="EMBL/GenBank/DDBJ databases">
        <title>Draft genome of Vibrio mytili type strain CAIM 528.</title>
        <authorList>
            <person name="Gonzalez-Castillo A."/>
            <person name="Gomez-Gil B."/>
            <person name="Enciso-Ibarra J."/>
        </authorList>
    </citation>
    <scope>NUCLEOTIDE SEQUENCE [LARGE SCALE GENOMIC DNA]</scope>
    <source>
        <strain evidence="2 3">CAIM 528</strain>
    </source>
</reference>
<dbReference type="PROSITE" id="PS51112">
    <property type="entry name" value="AMMECR1"/>
    <property type="match status" value="1"/>
</dbReference>
<dbReference type="Gene3D" id="3.30.1490.150">
    <property type="entry name" value="Hypothetical protein ph0010, domain 2"/>
    <property type="match status" value="1"/>
</dbReference>
<evidence type="ECO:0000313" key="2">
    <source>
        <dbReference type="EMBL" id="KIN11839.1"/>
    </source>
</evidence>
<dbReference type="SUPFAM" id="SSF143447">
    <property type="entry name" value="AMMECR1-like"/>
    <property type="match status" value="1"/>
</dbReference>
<dbReference type="AlphaFoldDB" id="A0A0C3DK61"/>
<name>A0A0C3DK61_9VIBR</name>
<proteinExistence type="predicted"/>
<organism evidence="2 3">
    <name type="scientific">Vibrio mytili</name>
    <dbReference type="NCBI Taxonomy" id="50718"/>
    <lineage>
        <taxon>Bacteria</taxon>
        <taxon>Pseudomonadati</taxon>
        <taxon>Pseudomonadota</taxon>
        <taxon>Gammaproteobacteria</taxon>
        <taxon>Vibrionales</taxon>
        <taxon>Vibrionaceae</taxon>
        <taxon>Vibrio</taxon>
    </lineage>
</organism>
<dbReference type="InterPro" id="IPR027485">
    <property type="entry name" value="AMMECR1_N"/>
</dbReference>
<accession>A0A0C3DK61</accession>
<dbReference type="InterPro" id="IPR002733">
    <property type="entry name" value="AMMECR1_domain"/>
</dbReference>
<dbReference type="InterPro" id="IPR036071">
    <property type="entry name" value="AMMECR1_dom_sf"/>
</dbReference>
<dbReference type="RefSeq" id="WP_041154566.1">
    <property type="nucleotide sequence ID" value="NZ_CBCRVP010000003.1"/>
</dbReference>
<dbReference type="Pfam" id="PF01871">
    <property type="entry name" value="AMMECR1"/>
    <property type="match status" value="1"/>
</dbReference>
<evidence type="ECO:0000259" key="1">
    <source>
        <dbReference type="PROSITE" id="PS51112"/>
    </source>
</evidence>
<sequence>MPVLSCIKLNEQARRSLLEMAWRVLDNALQGHGLQLPPEPTEPQLLVPAACFVTLHQNGQLRGCIGSLEATEPLWLNVCHNTYSSGFRDRRFLPLSAEDRAGLSLDISILSDLIPMKNEGEPALLAKLRPSKDGLLLEDEFHHAVFLPSVWEVLPTAEQFVTALKQKGGWPQSYWHNHIKLYTFTTEVIRD</sequence>
<dbReference type="OrthoDB" id="9782820at2"/>
<dbReference type="PANTHER" id="PTHR13016">
    <property type="entry name" value="AMMECR1 HOMOLOG"/>
    <property type="match status" value="1"/>
</dbReference>
<evidence type="ECO:0000313" key="3">
    <source>
        <dbReference type="Proteomes" id="UP000031977"/>
    </source>
</evidence>
<dbReference type="NCBIfam" id="TIGR04335">
    <property type="entry name" value="AmmeMemoSam_A"/>
    <property type="match status" value="1"/>
</dbReference>
<keyword evidence="3" id="KW-1185">Reference proteome</keyword>
<protein>
    <recommendedName>
        <fullName evidence="1">AMMECR1 domain-containing protein</fullName>
    </recommendedName>
</protein>
<comment type="caution">
    <text evidence="2">The sequence shown here is derived from an EMBL/GenBank/DDBJ whole genome shotgun (WGS) entry which is preliminary data.</text>
</comment>
<feature type="domain" description="AMMECR1" evidence="1">
    <location>
        <begin position="12"/>
        <end position="191"/>
    </location>
</feature>
<dbReference type="PANTHER" id="PTHR13016:SF0">
    <property type="entry name" value="AMME SYNDROME CANDIDATE GENE 1 PROTEIN"/>
    <property type="match status" value="1"/>
</dbReference>
<dbReference type="InterPro" id="IPR023473">
    <property type="entry name" value="AMMECR1"/>
</dbReference>
<dbReference type="Proteomes" id="UP000031977">
    <property type="component" value="Unassembled WGS sequence"/>
</dbReference>
<dbReference type="STRING" id="50718.SU60_04760"/>
<gene>
    <name evidence="2" type="ORF">SU60_04760</name>
</gene>
<dbReference type="Gene3D" id="3.30.700.20">
    <property type="entry name" value="Hypothetical protein ph0010, domain 1"/>
    <property type="match status" value="1"/>
</dbReference>
<dbReference type="InterPro" id="IPR027623">
    <property type="entry name" value="AmmeMemoSam_A"/>
</dbReference>